<dbReference type="AlphaFoldDB" id="A0A7X2V5V8"/>
<dbReference type="InterPro" id="IPR007837">
    <property type="entry name" value="DinB"/>
</dbReference>
<keyword evidence="2 3" id="KW-0479">Metal-binding</keyword>
<accession>A0A7X2V5V8</accession>
<dbReference type="Proteomes" id="UP000434639">
    <property type="component" value="Unassembled WGS sequence"/>
</dbReference>
<evidence type="ECO:0000256" key="1">
    <source>
        <dbReference type="ARBA" id="ARBA00008635"/>
    </source>
</evidence>
<evidence type="ECO:0000256" key="2">
    <source>
        <dbReference type="ARBA" id="ARBA00022723"/>
    </source>
</evidence>
<feature type="binding site" evidence="3">
    <location>
        <position position="131"/>
    </location>
    <ligand>
        <name>a divalent metal cation</name>
        <dbReference type="ChEBI" id="CHEBI:60240"/>
    </ligand>
</feature>
<dbReference type="SUPFAM" id="SSF109854">
    <property type="entry name" value="DinB/YfiT-like putative metalloenzymes"/>
    <property type="match status" value="1"/>
</dbReference>
<organism evidence="4 5">
    <name type="scientific">Metabacillus mangrovi</name>
    <dbReference type="NCBI Taxonomy" id="1491830"/>
    <lineage>
        <taxon>Bacteria</taxon>
        <taxon>Bacillati</taxon>
        <taxon>Bacillota</taxon>
        <taxon>Bacilli</taxon>
        <taxon>Bacillales</taxon>
        <taxon>Bacillaceae</taxon>
        <taxon>Metabacillus</taxon>
    </lineage>
</organism>
<feature type="binding site" evidence="3">
    <location>
        <position position="48"/>
    </location>
    <ligand>
        <name>a divalent metal cation</name>
        <dbReference type="ChEBI" id="CHEBI:60240"/>
    </ligand>
</feature>
<sequence>MFTSKEEFIQEWQREAEATEKILNTLTDDSLRQEVAPGFNHLGGLGWHITVSVHSMLTQTGLNFCHPAHVETVPESAEEISSAYRDTSRAMIKAVHEQWSDDSLQEPRDFFGSQLPLHAILRMLIQHQIHHRGQMTVLMRQAGLPVPGVYGPSKEEWISATEA</sequence>
<dbReference type="OrthoDB" id="119432at2"/>
<reference evidence="4 5" key="1">
    <citation type="journal article" date="2017" name="Int. J. Syst. Evol. Microbiol.">
        <title>Bacillus mangrovi sp. nov., isolated from a sediment sample from a mangrove forest.</title>
        <authorList>
            <person name="Gupta V."/>
            <person name="Singh P.K."/>
            <person name="Korpole S."/>
            <person name="Tanuku N.R.S."/>
            <person name="Pinnaka A.K."/>
        </authorList>
    </citation>
    <scope>NUCLEOTIDE SEQUENCE [LARGE SCALE GENOMIC DNA]</scope>
    <source>
        <strain evidence="4 5">KCTC 33872</strain>
    </source>
</reference>
<dbReference type="Pfam" id="PF05163">
    <property type="entry name" value="DinB"/>
    <property type="match status" value="1"/>
</dbReference>
<evidence type="ECO:0000256" key="3">
    <source>
        <dbReference type="PIRSR" id="PIRSR607837-1"/>
    </source>
</evidence>
<evidence type="ECO:0008006" key="6">
    <source>
        <dbReference type="Google" id="ProtNLM"/>
    </source>
</evidence>
<dbReference type="InterPro" id="IPR034660">
    <property type="entry name" value="DinB/YfiT-like"/>
</dbReference>
<dbReference type="RefSeq" id="WP_155113706.1">
    <property type="nucleotide sequence ID" value="NZ_WMIB01000024.1"/>
</dbReference>
<protein>
    <recommendedName>
        <fullName evidence="6">Damage-inducible protein DinB</fullName>
    </recommendedName>
</protein>
<evidence type="ECO:0000313" key="4">
    <source>
        <dbReference type="EMBL" id="MTH55212.1"/>
    </source>
</evidence>
<dbReference type="EMBL" id="WMIB01000024">
    <property type="protein sequence ID" value="MTH55212.1"/>
    <property type="molecule type" value="Genomic_DNA"/>
</dbReference>
<keyword evidence="5" id="KW-1185">Reference proteome</keyword>
<comment type="similarity">
    <text evidence="1">Belongs to the DinB family.</text>
</comment>
<proteinExistence type="inferred from homology"/>
<comment type="caution">
    <text evidence="4">The sequence shown here is derived from an EMBL/GenBank/DDBJ whole genome shotgun (WGS) entry which is preliminary data.</text>
</comment>
<name>A0A7X2V5V8_9BACI</name>
<evidence type="ECO:0000313" key="5">
    <source>
        <dbReference type="Proteomes" id="UP000434639"/>
    </source>
</evidence>
<gene>
    <name evidence="4" type="ORF">GKZ89_17575</name>
</gene>
<feature type="binding site" evidence="3">
    <location>
        <position position="127"/>
    </location>
    <ligand>
        <name>a divalent metal cation</name>
        <dbReference type="ChEBI" id="CHEBI:60240"/>
    </ligand>
</feature>
<dbReference type="GO" id="GO:0046872">
    <property type="term" value="F:metal ion binding"/>
    <property type="evidence" value="ECO:0007669"/>
    <property type="project" value="UniProtKB-KW"/>
</dbReference>
<dbReference type="Gene3D" id="1.20.120.450">
    <property type="entry name" value="dinb family like domain"/>
    <property type="match status" value="1"/>
</dbReference>